<dbReference type="InterPro" id="IPR023212">
    <property type="entry name" value="Hsp33_helix_hairpin_bin_dom_sf"/>
</dbReference>
<dbReference type="EMBL" id="CP027668">
    <property type="protein sequence ID" value="AVO46289.1"/>
    <property type="molecule type" value="Genomic_DNA"/>
</dbReference>
<dbReference type="Pfam" id="PF01430">
    <property type="entry name" value="HSP33"/>
    <property type="match status" value="1"/>
</dbReference>
<organism evidence="6 7">
    <name type="scientific">Phreatobacter cathodiphilus</name>
    <dbReference type="NCBI Taxonomy" id="1868589"/>
    <lineage>
        <taxon>Bacteria</taxon>
        <taxon>Pseudomonadati</taxon>
        <taxon>Pseudomonadota</taxon>
        <taxon>Alphaproteobacteria</taxon>
        <taxon>Hyphomicrobiales</taxon>
        <taxon>Phreatobacteraceae</taxon>
        <taxon>Phreatobacter</taxon>
    </lineage>
</organism>
<dbReference type="PANTHER" id="PTHR30111:SF1">
    <property type="entry name" value="33 KDA CHAPERONIN"/>
    <property type="match status" value="1"/>
</dbReference>
<dbReference type="InterPro" id="IPR016153">
    <property type="entry name" value="Heat_shock_Hsp33_N"/>
</dbReference>
<keyword evidence="4" id="KW-0143">Chaperone</keyword>
<name>A0A2S0NDN6_9HYPH</name>
<sequence length="324" mass="35262">MSMIPDITGGADDIVVPFQVDEIDLRGRVIRLGRSVSTMIDRHGYPAPVARVLAEATALTLLLGSGLKFDGRLILQTQSDGPVRMVVVDVATPDRVRALARYDAEAVDAAIAAGRAEPAALLGTGQLVMTIDQGGDMQRYQGIVSLDGQGLEQAADQYFRQSEQIDTRVRLAAAEEYVPGDGGMKHTWRAGGLMVQHLPQAGGEAHRDLAPGDAPDGTILPEPHEAWAEARALTDTIEDDELVDSTLSPERLLFRLFHERGVRVFEAQDVKEHCTCSRDRISGIVSSFTPDERRDMVEDGAITVTCEYCSTSYRFAPAEFDPVE</sequence>
<evidence type="ECO:0000256" key="3">
    <source>
        <dbReference type="ARBA" id="ARBA00023157"/>
    </source>
</evidence>
<accession>A0A2S0NDN6</accession>
<reference evidence="6 7" key="1">
    <citation type="submission" date="2018-03" db="EMBL/GenBank/DDBJ databases">
        <title>Genome sequencing of Phreatobacter sp.</title>
        <authorList>
            <person name="Kim S.-J."/>
            <person name="Heo J."/>
            <person name="Kwon S.-W."/>
        </authorList>
    </citation>
    <scope>NUCLEOTIDE SEQUENCE [LARGE SCALE GENOMIC DNA]</scope>
    <source>
        <strain evidence="6 7">S-12</strain>
    </source>
</reference>
<dbReference type="InterPro" id="IPR016154">
    <property type="entry name" value="Heat_shock_Hsp33_C"/>
</dbReference>
<proteinExistence type="predicted"/>
<protein>
    <submittedName>
        <fullName evidence="6">Hsp33 family molecular chaperone</fullName>
    </submittedName>
</protein>
<dbReference type="InterPro" id="IPR000397">
    <property type="entry name" value="Heat_shock_Hsp33"/>
</dbReference>
<keyword evidence="3" id="KW-1015">Disulfide bond</keyword>
<dbReference type="PANTHER" id="PTHR30111">
    <property type="entry name" value="33 KDA CHAPERONIN"/>
    <property type="match status" value="1"/>
</dbReference>
<dbReference type="SUPFAM" id="SSF118352">
    <property type="entry name" value="HSP33 redox switch-like"/>
    <property type="match status" value="1"/>
</dbReference>
<keyword evidence="2" id="KW-0862">Zinc</keyword>
<dbReference type="GO" id="GO:0005737">
    <property type="term" value="C:cytoplasm"/>
    <property type="evidence" value="ECO:0007669"/>
    <property type="project" value="InterPro"/>
</dbReference>
<dbReference type="Gene3D" id="1.10.287.480">
    <property type="entry name" value="helix hairpin bin"/>
    <property type="match status" value="1"/>
</dbReference>
<dbReference type="Proteomes" id="UP000237889">
    <property type="component" value="Chromosome"/>
</dbReference>
<dbReference type="CDD" id="cd00498">
    <property type="entry name" value="Hsp33"/>
    <property type="match status" value="1"/>
</dbReference>
<evidence type="ECO:0000256" key="4">
    <source>
        <dbReference type="ARBA" id="ARBA00023186"/>
    </source>
</evidence>
<dbReference type="OrthoDB" id="9793753at2"/>
<dbReference type="SUPFAM" id="SSF64397">
    <property type="entry name" value="Hsp33 domain"/>
    <property type="match status" value="1"/>
</dbReference>
<dbReference type="PIRSF" id="PIRSF005261">
    <property type="entry name" value="Heat_shock_Hsp33"/>
    <property type="match status" value="1"/>
</dbReference>
<keyword evidence="7" id="KW-1185">Reference proteome</keyword>
<dbReference type="Gene3D" id="3.55.30.10">
    <property type="entry name" value="Hsp33 domain"/>
    <property type="match status" value="1"/>
</dbReference>
<evidence type="ECO:0000313" key="7">
    <source>
        <dbReference type="Proteomes" id="UP000237889"/>
    </source>
</evidence>
<dbReference type="KEGG" id="phr:C6569_15175"/>
<evidence type="ECO:0000256" key="5">
    <source>
        <dbReference type="ARBA" id="ARBA00023284"/>
    </source>
</evidence>
<dbReference type="GO" id="GO:0051082">
    <property type="term" value="F:unfolded protein binding"/>
    <property type="evidence" value="ECO:0007669"/>
    <property type="project" value="InterPro"/>
</dbReference>
<dbReference type="GO" id="GO:0044183">
    <property type="term" value="F:protein folding chaperone"/>
    <property type="evidence" value="ECO:0007669"/>
    <property type="project" value="TreeGrafter"/>
</dbReference>
<evidence type="ECO:0000313" key="6">
    <source>
        <dbReference type="EMBL" id="AVO46289.1"/>
    </source>
</evidence>
<dbReference type="NCBIfam" id="NF002386">
    <property type="entry name" value="PRK01402.1"/>
    <property type="match status" value="1"/>
</dbReference>
<dbReference type="AlphaFoldDB" id="A0A2S0NDN6"/>
<keyword evidence="5" id="KW-0676">Redox-active center</keyword>
<keyword evidence="1" id="KW-0963">Cytoplasm</keyword>
<gene>
    <name evidence="6" type="ORF">C6569_15175</name>
</gene>
<dbReference type="GO" id="GO:0042026">
    <property type="term" value="P:protein refolding"/>
    <property type="evidence" value="ECO:0007669"/>
    <property type="project" value="TreeGrafter"/>
</dbReference>
<evidence type="ECO:0000256" key="2">
    <source>
        <dbReference type="ARBA" id="ARBA00022833"/>
    </source>
</evidence>
<evidence type="ECO:0000256" key="1">
    <source>
        <dbReference type="ARBA" id="ARBA00022490"/>
    </source>
</evidence>
<dbReference type="Gene3D" id="3.90.1280.10">
    <property type="entry name" value="HSP33 redox switch-like"/>
    <property type="match status" value="1"/>
</dbReference>